<accession>B4PFR4</accession>
<sequence>MESKMNKLQPEFSEFLKNKEFSDCNIEVENKSFECHKVILASASEFFERMFLSDFKESQSGKFVLTGVKPETFAHFLHYVYTYDANTLEKHTCLMVMELLQCGSTWLVESLVSNCMQIMKGKITILDIGDLLRVFQKAHDIMHENLISLCVQEIRKRFSQRMNCYEVLFLTSDVFEQYLIITEGYLLQIERFKMMQTYLTVNGLIDNGAVNGVVGQVELPETTNKDGGQIEKKEGESDDKDCSESNGKLLTCKAILDTNEKKAHEVAIPEEPKDKLIHQEYVKTLLGHIEFGSMSKKDFYSVVGKSGLLNEKEKYEYLYLTQ</sequence>
<feature type="region of interest" description="Disordered" evidence="1">
    <location>
        <begin position="221"/>
        <end position="242"/>
    </location>
</feature>
<reference evidence="3 5" key="2">
    <citation type="journal article" date="2007" name="Nature">
        <title>Evolution of genes and genomes on the Drosophila phylogeny.</title>
        <authorList>
            <consortium name="Drosophila 12 Genomes Consortium"/>
            <person name="Clark A.G."/>
            <person name="Eisen M.B."/>
            <person name="Smith D.R."/>
            <person name="Bergman C.M."/>
            <person name="Oliver B."/>
            <person name="Markow T.A."/>
            <person name="Kaufman T.C."/>
            <person name="Kellis M."/>
            <person name="Gelbart W."/>
            <person name="Iyer V.N."/>
            <person name="Pollard D.A."/>
            <person name="Sackton T.B."/>
            <person name="Larracuente A.M."/>
            <person name="Singh N.D."/>
            <person name="Abad J.P."/>
            <person name="Abt D.N."/>
            <person name="Adryan B."/>
            <person name="Aguade M."/>
            <person name="Akashi H."/>
            <person name="Anderson W.W."/>
            <person name="Aquadro C.F."/>
            <person name="Ardell D.H."/>
            <person name="Arguello R."/>
            <person name="Artieri C.G."/>
            <person name="Barbash D.A."/>
            <person name="Barker D."/>
            <person name="Barsanti P."/>
            <person name="Batterham P."/>
            <person name="Batzoglou S."/>
            <person name="Begun D."/>
            <person name="Bhutkar A."/>
            <person name="Blanco E."/>
            <person name="Bosak S.A."/>
            <person name="Bradley R.K."/>
            <person name="Brand A.D."/>
            <person name="Brent M.R."/>
            <person name="Brooks A.N."/>
            <person name="Brown R.H."/>
            <person name="Butlin R.K."/>
            <person name="Caggese C."/>
            <person name="Calvi B.R."/>
            <person name="Bernardo de Carvalho A."/>
            <person name="Caspi A."/>
            <person name="Castrezana S."/>
            <person name="Celniker S.E."/>
            <person name="Chang J.L."/>
            <person name="Chapple C."/>
            <person name="Chatterji S."/>
            <person name="Chinwalla A."/>
            <person name="Civetta A."/>
            <person name="Clifton S.W."/>
            <person name="Comeron J.M."/>
            <person name="Costello J.C."/>
            <person name="Coyne J.A."/>
            <person name="Daub J."/>
            <person name="David R.G."/>
            <person name="Delcher A.L."/>
            <person name="Delehaunty K."/>
            <person name="Do C.B."/>
            <person name="Ebling H."/>
            <person name="Edwards K."/>
            <person name="Eickbush T."/>
            <person name="Evans J.D."/>
            <person name="Filipski A."/>
            <person name="Findeiss S."/>
            <person name="Freyhult E."/>
            <person name="Fulton L."/>
            <person name="Fulton R."/>
            <person name="Garcia A.C."/>
            <person name="Gardiner A."/>
            <person name="Garfield D.A."/>
            <person name="Garvin B.E."/>
            <person name="Gibson G."/>
            <person name="Gilbert D."/>
            <person name="Gnerre S."/>
            <person name="Godfrey J."/>
            <person name="Good R."/>
            <person name="Gotea V."/>
            <person name="Gravely B."/>
            <person name="Greenberg A.J."/>
            <person name="Griffiths-Jones S."/>
            <person name="Gross S."/>
            <person name="Guigo R."/>
            <person name="Gustafson E.A."/>
            <person name="Haerty W."/>
            <person name="Hahn M.W."/>
            <person name="Halligan D.L."/>
            <person name="Halpern A.L."/>
            <person name="Halter G.M."/>
            <person name="Han M.V."/>
            <person name="Heger A."/>
            <person name="Hillier L."/>
            <person name="Hinrichs A.S."/>
            <person name="Holmes I."/>
            <person name="Hoskins R.A."/>
            <person name="Hubisz M.J."/>
            <person name="Hultmark D."/>
            <person name="Huntley M.A."/>
            <person name="Jaffe D.B."/>
            <person name="Jagadeeshan S."/>
            <person name="Jeck W.R."/>
            <person name="Johnson J."/>
            <person name="Jones C.D."/>
            <person name="Jordan W.C."/>
            <person name="Karpen G.H."/>
            <person name="Kataoka E."/>
            <person name="Keightley P.D."/>
            <person name="Kheradpour P."/>
            <person name="Kirkness E.F."/>
            <person name="Koerich L.B."/>
            <person name="Kristiansen K."/>
            <person name="Kudrna D."/>
            <person name="Kulathinal R.J."/>
            <person name="Kumar S."/>
            <person name="Kwok R."/>
            <person name="Lander E."/>
            <person name="Langley C.H."/>
            <person name="Lapoint R."/>
            <person name="Lazzaro B.P."/>
            <person name="Lee S.J."/>
            <person name="Levesque L."/>
            <person name="Li R."/>
            <person name="Lin C.F."/>
            <person name="Lin M.F."/>
            <person name="Lindblad-Toh K."/>
            <person name="Llopart A."/>
            <person name="Long M."/>
            <person name="Low L."/>
            <person name="Lozovsky E."/>
            <person name="Lu J."/>
            <person name="Luo M."/>
            <person name="Machado C.A."/>
            <person name="Makalowski W."/>
            <person name="Marzo M."/>
            <person name="Matsuda M."/>
            <person name="Matzkin L."/>
            <person name="McAllister B."/>
            <person name="McBride C.S."/>
            <person name="McKernan B."/>
            <person name="McKernan K."/>
            <person name="Mendez-Lago M."/>
            <person name="Minx P."/>
            <person name="Mollenhauer M.U."/>
            <person name="Montooth K."/>
            <person name="Mount S.M."/>
            <person name="Mu X."/>
            <person name="Myers E."/>
            <person name="Negre B."/>
            <person name="Newfeld S."/>
            <person name="Nielsen R."/>
            <person name="Noor M.A."/>
            <person name="O'Grady P."/>
            <person name="Pachter L."/>
            <person name="Papaceit M."/>
            <person name="Parisi M.J."/>
            <person name="Parisi M."/>
            <person name="Parts L."/>
            <person name="Pedersen J.S."/>
            <person name="Pesole G."/>
            <person name="Phillippy A.M."/>
            <person name="Ponting C.P."/>
            <person name="Pop M."/>
            <person name="Porcelli D."/>
            <person name="Powell J.R."/>
            <person name="Prohaska S."/>
            <person name="Pruitt K."/>
            <person name="Puig M."/>
            <person name="Quesneville H."/>
            <person name="Ram K.R."/>
            <person name="Rand D."/>
            <person name="Rasmussen M.D."/>
            <person name="Reed L.K."/>
            <person name="Reenan R."/>
            <person name="Reily A."/>
            <person name="Remington K.A."/>
            <person name="Rieger T.T."/>
            <person name="Ritchie M.G."/>
            <person name="Robin C."/>
            <person name="Rogers Y.H."/>
            <person name="Rohde C."/>
            <person name="Rozas J."/>
            <person name="Rubenfield M.J."/>
            <person name="Ruiz A."/>
            <person name="Russo S."/>
            <person name="Salzberg S.L."/>
            <person name="Sanchez-Gracia A."/>
            <person name="Saranga D.J."/>
            <person name="Sato H."/>
            <person name="Schaeffer S.W."/>
            <person name="Schatz M.C."/>
            <person name="Schlenke T."/>
            <person name="Schwartz R."/>
            <person name="Segarra C."/>
            <person name="Singh R.S."/>
            <person name="Sirot L."/>
            <person name="Sirota M."/>
            <person name="Sisneros N.B."/>
            <person name="Smith C.D."/>
            <person name="Smith T.F."/>
            <person name="Spieth J."/>
            <person name="Stage D.E."/>
            <person name="Stark A."/>
            <person name="Stephan W."/>
            <person name="Strausberg R.L."/>
            <person name="Strempel S."/>
            <person name="Sturgill D."/>
            <person name="Sutton G."/>
            <person name="Sutton G.G."/>
            <person name="Tao W."/>
            <person name="Teichmann S."/>
            <person name="Tobari Y.N."/>
            <person name="Tomimura Y."/>
            <person name="Tsolas J.M."/>
            <person name="Valente V.L."/>
            <person name="Venter E."/>
            <person name="Venter J.C."/>
            <person name="Vicario S."/>
            <person name="Vieira F.G."/>
            <person name="Vilella A.J."/>
            <person name="Villasante A."/>
            <person name="Walenz B."/>
            <person name="Wang J."/>
            <person name="Wasserman M."/>
            <person name="Watts T."/>
            <person name="Wilson D."/>
            <person name="Wilson R.K."/>
            <person name="Wing R.A."/>
            <person name="Wolfner M.F."/>
            <person name="Wong A."/>
            <person name="Wong G.K."/>
            <person name="Wu C.I."/>
            <person name="Wu G."/>
            <person name="Yamamoto D."/>
            <person name="Yang H.P."/>
            <person name="Yang S.P."/>
            <person name="Yorke J.A."/>
            <person name="Yoshida K."/>
            <person name="Zdobnov E."/>
            <person name="Zhang P."/>
            <person name="Zhang Y."/>
            <person name="Zimin A.V."/>
            <person name="Baldwin J."/>
            <person name="Abdouelleil A."/>
            <person name="Abdulkadir J."/>
            <person name="Abebe A."/>
            <person name="Abera B."/>
            <person name="Abreu J."/>
            <person name="Acer S.C."/>
            <person name="Aftuck L."/>
            <person name="Alexander A."/>
            <person name="An P."/>
            <person name="Anderson E."/>
            <person name="Anderson S."/>
            <person name="Arachi H."/>
            <person name="Azer M."/>
            <person name="Bachantsang P."/>
            <person name="Barry A."/>
            <person name="Bayul T."/>
            <person name="Berlin A."/>
            <person name="Bessette D."/>
            <person name="Bloom T."/>
            <person name="Blye J."/>
            <person name="Boguslavskiy L."/>
            <person name="Bonnet C."/>
            <person name="Boukhgalter B."/>
            <person name="Bourzgui I."/>
            <person name="Brown A."/>
            <person name="Cahill P."/>
            <person name="Channer S."/>
            <person name="Cheshatsang Y."/>
            <person name="Chuda L."/>
            <person name="Citroen M."/>
            <person name="Collymore A."/>
            <person name="Cooke P."/>
            <person name="Costello M."/>
            <person name="D'Aco K."/>
            <person name="Daza R."/>
            <person name="De Haan G."/>
            <person name="DeGray S."/>
            <person name="DeMaso C."/>
            <person name="Dhargay N."/>
            <person name="Dooley K."/>
            <person name="Dooley E."/>
            <person name="Doricent M."/>
            <person name="Dorje P."/>
            <person name="Dorjee K."/>
            <person name="Dupes A."/>
            <person name="Elong R."/>
            <person name="Falk J."/>
            <person name="Farina A."/>
            <person name="Faro S."/>
            <person name="Ferguson D."/>
            <person name="Fisher S."/>
            <person name="Foley C.D."/>
            <person name="Franke A."/>
            <person name="Friedrich D."/>
            <person name="Gadbois L."/>
            <person name="Gearin G."/>
            <person name="Gearin C.R."/>
            <person name="Giannoukos G."/>
            <person name="Goode T."/>
            <person name="Graham J."/>
            <person name="Grandbois E."/>
            <person name="Grewal S."/>
            <person name="Gyaltsen K."/>
            <person name="Hafez N."/>
            <person name="Hagos B."/>
            <person name="Hall J."/>
            <person name="Henson C."/>
            <person name="Hollinger A."/>
            <person name="Honan T."/>
            <person name="Huard M.D."/>
            <person name="Hughes L."/>
            <person name="Hurhula B."/>
            <person name="Husby M.E."/>
            <person name="Kamat A."/>
            <person name="Kanga B."/>
            <person name="Kashin S."/>
            <person name="Khazanovich D."/>
            <person name="Kisner P."/>
            <person name="Lance K."/>
            <person name="Lara M."/>
            <person name="Lee W."/>
            <person name="Lennon N."/>
            <person name="Letendre F."/>
            <person name="LeVine R."/>
            <person name="Lipovsky A."/>
            <person name="Liu X."/>
            <person name="Liu J."/>
            <person name="Liu S."/>
            <person name="Lokyitsang T."/>
            <person name="Lokyitsang Y."/>
            <person name="Lubonja R."/>
            <person name="Lui A."/>
            <person name="MacDonald P."/>
            <person name="Magnisalis V."/>
            <person name="Maru K."/>
            <person name="Matthews C."/>
            <person name="McCusker W."/>
            <person name="McDonough S."/>
            <person name="Mehta T."/>
            <person name="Meldrim J."/>
            <person name="Meneus L."/>
            <person name="Mihai O."/>
            <person name="Mihalev A."/>
            <person name="Mihova T."/>
            <person name="Mittelman R."/>
            <person name="Mlenga V."/>
            <person name="Montmayeur A."/>
            <person name="Mulrain L."/>
            <person name="Navidi A."/>
            <person name="Naylor J."/>
            <person name="Negash T."/>
            <person name="Nguyen T."/>
            <person name="Nguyen N."/>
            <person name="Nicol R."/>
            <person name="Norbu C."/>
            <person name="Norbu N."/>
            <person name="Novod N."/>
            <person name="O'Neill B."/>
            <person name="Osman S."/>
            <person name="Markiewicz E."/>
            <person name="Oyono O.L."/>
            <person name="Patti C."/>
            <person name="Phunkhang P."/>
            <person name="Pierre F."/>
            <person name="Priest M."/>
            <person name="Raghuraman S."/>
            <person name="Rege F."/>
            <person name="Reyes R."/>
            <person name="Rise C."/>
            <person name="Rogov P."/>
            <person name="Ross K."/>
            <person name="Ryan E."/>
            <person name="Settipalli S."/>
            <person name="Shea T."/>
            <person name="Sherpa N."/>
            <person name="Shi L."/>
            <person name="Shih D."/>
            <person name="Sparrow T."/>
            <person name="Spaulding J."/>
            <person name="Stalker J."/>
            <person name="Stange-Thomann N."/>
            <person name="Stavropoulos S."/>
            <person name="Stone C."/>
            <person name="Strader C."/>
            <person name="Tesfaye S."/>
            <person name="Thomson T."/>
            <person name="Thoulutsang Y."/>
            <person name="Thoulutsang D."/>
            <person name="Topham K."/>
            <person name="Topping I."/>
            <person name="Tsamla T."/>
            <person name="Vassiliev H."/>
            <person name="Vo A."/>
            <person name="Wangchuk T."/>
            <person name="Wangdi T."/>
            <person name="Weiand M."/>
            <person name="Wilkinson J."/>
            <person name="Wilson A."/>
            <person name="Yadav S."/>
            <person name="Young G."/>
            <person name="Yu Q."/>
            <person name="Zembek L."/>
            <person name="Zhong D."/>
            <person name="Zimmer A."/>
            <person name="Zwirko Z."/>
            <person name="Jaffe D.B."/>
            <person name="Alvarez P."/>
            <person name="Brockman W."/>
            <person name="Butler J."/>
            <person name="Chin C."/>
            <person name="Gnerre S."/>
            <person name="Grabherr M."/>
            <person name="Kleber M."/>
            <person name="Mauceli E."/>
            <person name="MacCallum I."/>
        </authorList>
    </citation>
    <scope>NUCLEOTIDE SEQUENCE [LARGE SCALE GENOMIC DNA]</scope>
    <source>
        <strain evidence="3">Tai18E2</strain>
        <strain evidence="5">Tai18E2 / Tucson 14021-0261.01</strain>
    </source>
</reference>
<dbReference type="EMBL" id="CM000159">
    <property type="protein sequence ID" value="EDW94213.2"/>
    <property type="molecule type" value="Genomic_DNA"/>
</dbReference>
<dbReference type="SUPFAM" id="SSF54695">
    <property type="entry name" value="POZ domain"/>
    <property type="match status" value="1"/>
</dbReference>
<dbReference type="PANTHER" id="PTHR24410">
    <property type="entry name" value="HL07962P-RELATED"/>
    <property type="match status" value="1"/>
</dbReference>
<dbReference type="eggNOG" id="KOG2075">
    <property type="taxonomic scope" value="Eukaryota"/>
</dbReference>
<reference evidence="3" key="4">
    <citation type="submission" date="2015-11" db="EMBL/GenBank/DDBJ databases">
        <authorList>
            <consortium name="FlyBase"/>
        </authorList>
    </citation>
    <scope>NUCLEOTIDE SEQUENCE</scope>
    <source>
        <strain evidence="3">Tai18E2</strain>
    </source>
</reference>
<dbReference type="SMART" id="SM00225">
    <property type="entry name" value="BTB"/>
    <property type="match status" value="1"/>
</dbReference>
<evidence type="ECO:0000313" key="5">
    <source>
        <dbReference type="Proteomes" id="UP000002282"/>
    </source>
</evidence>
<evidence type="ECO:0000256" key="1">
    <source>
        <dbReference type="SAM" id="MobiDB-lite"/>
    </source>
</evidence>
<feature type="domain" description="BTB" evidence="2">
    <location>
        <begin position="22"/>
        <end position="89"/>
    </location>
</feature>
<dbReference type="InterPro" id="IPR051481">
    <property type="entry name" value="BTB-POZ/Galectin-3-binding"/>
</dbReference>
<reference evidence="3 5" key="3">
    <citation type="journal article" date="2007" name="PLoS Biol.">
        <title>Principles of genome evolution in the Drosophila melanogaster species group.</title>
        <authorList>
            <person name="Ranz J.M."/>
            <person name="Maurin D."/>
            <person name="Chan Y.S."/>
            <person name="von Grotthuss M."/>
            <person name="Hillier L.W."/>
            <person name="Roote J."/>
            <person name="Ashburner M."/>
            <person name="Bergman C.M."/>
        </authorList>
    </citation>
    <scope>NUCLEOTIDE SEQUENCE [LARGE SCALE GENOMIC DNA]</scope>
    <source>
        <strain evidence="3">Tai18E2</strain>
        <strain evidence="5">Tai18E2 / Tucson 14021-0261.01</strain>
    </source>
</reference>
<dbReference type="Pfam" id="PF00651">
    <property type="entry name" value="BTB"/>
    <property type="match status" value="1"/>
</dbReference>
<gene>
    <name evidence="3" type="primary">Dyak\GE21859</name>
    <name evidence="3" type="ORF">Dyak_GE21859</name>
</gene>
<dbReference type="CDD" id="cd18186">
    <property type="entry name" value="BTB_POZ_ZBTB_KLHL-like"/>
    <property type="match status" value="1"/>
</dbReference>
<name>B4PFR4_DROYA</name>
<dbReference type="AlphaFoldDB" id="B4PFR4"/>
<protein>
    <submittedName>
        <fullName evidence="3">Uncharacterized protein, isoform A</fullName>
    </submittedName>
    <submittedName>
        <fullName evidence="4">Uncharacterized protein, isoform B</fullName>
    </submittedName>
</protein>
<organism evidence="3 5">
    <name type="scientific">Drosophila yakuba</name>
    <name type="common">Fruit fly</name>
    <dbReference type="NCBI Taxonomy" id="7245"/>
    <lineage>
        <taxon>Eukaryota</taxon>
        <taxon>Metazoa</taxon>
        <taxon>Ecdysozoa</taxon>
        <taxon>Arthropoda</taxon>
        <taxon>Hexapoda</taxon>
        <taxon>Insecta</taxon>
        <taxon>Pterygota</taxon>
        <taxon>Neoptera</taxon>
        <taxon>Endopterygota</taxon>
        <taxon>Diptera</taxon>
        <taxon>Brachycera</taxon>
        <taxon>Muscomorpha</taxon>
        <taxon>Ephydroidea</taxon>
        <taxon>Drosophilidae</taxon>
        <taxon>Drosophila</taxon>
        <taxon>Sophophora</taxon>
    </lineage>
</organism>
<dbReference type="EMBL" id="CM000159">
    <property type="protein sequence ID" value="KRK01706.1"/>
    <property type="molecule type" value="Genomic_DNA"/>
</dbReference>
<dbReference type="KEGG" id="dya:Dyak_GE21859"/>
<dbReference type="Proteomes" id="UP000002282">
    <property type="component" value="Chromosome 3L"/>
</dbReference>
<evidence type="ECO:0000313" key="3">
    <source>
        <dbReference type="EMBL" id="EDW94213.2"/>
    </source>
</evidence>
<evidence type="ECO:0000313" key="4">
    <source>
        <dbReference type="EMBL" id="KRK01706.1"/>
    </source>
</evidence>
<dbReference type="Gene3D" id="3.30.710.10">
    <property type="entry name" value="Potassium Channel Kv1.1, Chain A"/>
    <property type="match status" value="1"/>
</dbReference>
<reference evidence="3" key="1">
    <citation type="submission" date="2006-01" db="EMBL/GenBank/DDBJ databases">
        <title>The Genome of Drosophila yakuba.</title>
        <authorList>
            <consortium name="The Drosophila yakuba Sequencing Consortium"/>
        </authorList>
    </citation>
    <scope>NUCLEOTIDE SEQUENCE</scope>
    <source>
        <strain evidence="3">Tai18E2</strain>
    </source>
</reference>
<feature type="compositionally biased region" description="Basic and acidic residues" evidence="1">
    <location>
        <begin position="228"/>
        <end position="242"/>
    </location>
</feature>
<dbReference type="HOGENOM" id="CLU_069231_0_0_1"/>
<keyword evidence="5" id="KW-1185">Reference proteome</keyword>
<dbReference type="OrthoDB" id="7872163at2759"/>
<dbReference type="PANTHER" id="PTHR24410:SF23">
    <property type="entry name" value="BTB DOMAIN-CONTAINING PROTEIN-RELATED"/>
    <property type="match status" value="1"/>
</dbReference>
<dbReference type="InterPro" id="IPR000210">
    <property type="entry name" value="BTB/POZ_dom"/>
</dbReference>
<proteinExistence type="predicted"/>
<dbReference type="InterPro" id="IPR011333">
    <property type="entry name" value="SKP1/BTB/POZ_sf"/>
</dbReference>
<dbReference type="PROSITE" id="PS50097">
    <property type="entry name" value="BTB"/>
    <property type="match status" value="1"/>
</dbReference>
<evidence type="ECO:0000259" key="2">
    <source>
        <dbReference type="PROSITE" id="PS50097"/>
    </source>
</evidence>